<sequence length="947" mass="106716">MKRKILFTLLAAVFAAGIAFAEKLPVAKAVRPEKELYKTFANPDGRHRPYVRWWWNGARVNEQEILRELDVMRDAGIGGVEINTIQFPDQTTDTVGCAALTWLSDEWIRMVNVAADGCRERGMVCDIIVGSGWPFGAEYLAPEEQVQMLYPVTVDVKGGRFTIGRDEVLGMANAHVANPRSNPTKELLFIRLMPKHVAHFTEGVSYDEQAGNDTITVDVPEGEYVLYFFVKLNGYSRVILGAPGASGPVVNHLDGKAVERYLDKFSDAMHFTRGKLKGEIRAAFCDSFELEGNNWTPGMFAEFEKRMGYSLYPFLPYVFQRTGAMGEPVREAYGCSFSPEVTRDVIERVRHDFWHVQMQLFKENFIDVYNAWCHRNGLKSRIQAYGHQLHPIETSMYLDIPECESWIHDGIGRVMEPNQYLSGRGYSMVNKFVASGAFLANRNIVSCEEQTNVGNIFQTTLEEVKVTGDRSNLSGVNHSVLHGFNYSPRQKDFFGWIQFGTYFNENNTWWPYVRPWMDYKARVSALLQNSVYQADIAILPPLEDLWSIHGMQRDPYPGVTYPAYANDLWEAVQQSGNGCDYVSEKVICQSSVSGGQLRFGSRSYKTLLLMEVESLEPRTAARIADFVAAGGRVIAIGKVPHKGLGFRDAAAKDARVKAIIDRVVTTWPDRFVRVDAPQGDMLGWYRTLQAEYGLTPYAKISAPDRFMMMNYYKSGDKDIYFVVNSSIERSMQTRLEFPAEVAAKQAWVWDAETGGRHMLDVRNGTLELCLTPAEAKFIVFEKDRGGQMLPAPALRSANPIALNGIWDVRATHHVDKSTREFSLTDLVDLHSLPFPWLQSFAGTIEYTRTVDVEDPAAYHTLDAGLTHNGITELFVNGEPAGIRWYGARTFDVAGKLRKGANVLTIRVTTVLTNYAKARAADTPTAARWEWAQRLNKELGLRGPVTLY</sequence>
<proteinExistence type="predicted"/>
<dbReference type="Gene3D" id="3.40.50.880">
    <property type="match status" value="1"/>
</dbReference>
<evidence type="ECO:0000256" key="1">
    <source>
        <dbReference type="SAM" id="SignalP"/>
    </source>
</evidence>
<dbReference type="Proteomes" id="UP000195772">
    <property type="component" value="Unassembled WGS sequence"/>
</dbReference>
<dbReference type="Gene3D" id="2.60.120.260">
    <property type="entry name" value="Galactose-binding domain-like"/>
    <property type="match status" value="1"/>
</dbReference>
<dbReference type="EMBL" id="NFHB01000002">
    <property type="protein sequence ID" value="OUN04344.1"/>
    <property type="molecule type" value="Genomic_DNA"/>
</dbReference>
<feature type="signal peptide" evidence="1">
    <location>
        <begin position="1"/>
        <end position="21"/>
    </location>
</feature>
<gene>
    <name evidence="2" type="ORF">B5G41_03270</name>
</gene>
<dbReference type="OrthoDB" id="1005071at2"/>
<evidence type="ECO:0008006" key="4">
    <source>
        <dbReference type="Google" id="ProtNLM"/>
    </source>
</evidence>
<accession>A0A1Y3QXG1</accession>
<dbReference type="AlphaFoldDB" id="A0A1Y3QXG1"/>
<evidence type="ECO:0000313" key="3">
    <source>
        <dbReference type="Proteomes" id="UP000195772"/>
    </source>
</evidence>
<dbReference type="InterPro" id="IPR008979">
    <property type="entry name" value="Galactose-bd-like_sf"/>
</dbReference>
<keyword evidence="1" id="KW-0732">Signal</keyword>
<reference evidence="3" key="1">
    <citation type="submission" date="2017-04" db="EMBL/GenBank/DDBJ databases">
        <title>Function of individual gut microbiota members based on whole genome sequencing of pure cultures obtained from chicken caecum.</title>
        <authorList>
            <person name="Medvecky M."/>
            <person name="Cejkova D."/>
            <person name="Polansky O."/>
            <person name="Karasova D."/>
            <person name="Kubasova T."/>
            <person name="Cizek A."/>
            <person name="Rychlik I."/>
        </authorList>
    </citation>
    <scope>NUCLEOTIDE SEQUENCE [LARGE SCALE GENOMIC DNA]</scope>
    <source>
        <strain evidence="3">An90</strain>
    </source>
</reference>
<dbReference type="PANTHER" id="PTHR36848:SF2">
    <property type="entry name" value="SECRETED PROTEIN"/>
    <property type="match status" value="1"/>
</dbReference>
<dbReference type="Pfam" id="PF17132">
    <property type="entry name" value="Glyco_hydro_106"/>
    <property type="match status" value="2"/>
</dbReference>
<dbReference type="eggNOG" id="COG3250">
    <property type="taxonomic scope" value="Bacteria"/>
</dbReference>
<protein>
    <recommendedName>
        <fullName evidence="4">Glycoside hydrolase family 2</fullName>
    </recommendedName>
</protein>
<feature type="chain" id="PRO_5010997943" description="Glycoside hydrolase family 2" evidence="1">
    <location>
        <begin position="22"/>
        <end position="947"/>
    </location>
</feature>
<name>A0A1Y3QXG1_9BACT</name>
<dbReference type="PANTHER" id="PTHR36848">
    <property type="entry name" value="DNA-BINDING PROTEIN (PUTATIVE SECRETED PROTEIN)-RELATED"/>
    <property type="match status" value="1"/>
</dbReference>
<dbReference type="InterPro" id="IPR053161">
    <property type="entry name" value="Ulvan_degrading_GH"/>
</dbReference>
<organism evidence="2 3">
    <name type="scientific">Alistipes onderdonkii</name>
    <dbReference type="NCBI Taxonomy" id="328813"/>
    <lineage>
        <taxon>Bacteria</taxon>
        <taxon>Pseudomonadati</taxon>
        <taxon>Bacteroidota</taxon>
        <taxon>Bacteroidia</taxon>
        <taxon>Bacteroidales</taxon>
        <taxon>Rikenellaceae</taxon>
        <taxon>Alistipes</taxon>
    </lineage>
</organism>
<dbReference type="InterPro" id="IPR029062">
    <property type="entry name" value="Class_I_gatase-like"/>
</dbReference>
<evidence type="ECO:0000313" key="2">
    <source>
        <dbReference type="EMBL" id="OUN04344.1"/>
    </source>
</evidence>
<dbReference type="SUPFAM" id="SSF49785">
    <property type="entry name" value="Galactose-binding domain-like"/>
    <property type="match status" value="1"/>
</dbReference>
<comment type="caution">
    <text evidence="2">The sequence shown here is derived from an EMBL/GenBank/DDBJ whole genome shotgun (WGS) entry which is preliminary data.</text>
</comment>
<dbReference type="RefSeq" id="WP_032135216.1">
    <property type="nucleotide sequence ID" value="NZ_LN609287.1"/>
</dbReference>